<dbReference type="EMBL" id="ML769991">
    <property type="protein sequence ID" value="KAE9385388.1"/>
    <property type="molecule type" value="Genomic_DNA"/>
</dbReference>
<organism evidence="1 2">
    <name type="scientific">Gymnopus androsaceus JB14</name>
    <dbReference type="NCBI Taxonomy" id="1447944"/>
    <lineage>
        <taxon>Eukaryota</taxon>
        <taxon>Fungi</taxon>
        <taxon>Dikarya</taxon>
        <taxon>Basidiomycota</taxon>
        <taxon>Agaricomycotina</taxon>
        <taxon>Agaricomycetes</taxon>
        <taxon>Agaricomycetidae</taxon>
        <taxon>Agaricales</taxon>
        <taxon>Marasmiineae</taxon>
        <taxon>Omphalotaceae</taxon>
        <taxon>Gymnopus</taxon>
    </lineage>
</organism>
<gene>
    <name evidence="1" type="ORF">BT96DRAFT_982052</name>
</gene>
<protein>
    <submittedName>
        <fullName evidence="1">Uncharacterized protein</fullName>
    </submittedName>
</protein>
<reference evidence="1" key="1">
    <citation type="journal article" date="2019" name="Environ. Microbiol.">
        <title>Fungal ecological strategies reflected in gene transcription - a case study of two litter decomposers.</title>
        <authorList>
            <person name="Barbi F."/>
            <person name="Kohler A."/>
            <person name="Barry K."/>
            <person name="Baskaran P."/>
            <person name="Daum C."/>
            <person name="Fauchery L."/>
            <person name="Ihrmark K."/>
            <person name="Kuo A."/>
            <person name="LaButti K."/>
            <person name="Lipzen A."/>
            <person name="Morin E."/>
            <person name="Grigoriev I.V."/>
            <person name="Henrissat B."/>
            <person name="Lindahl B."/>
            <person name="Martin F."/>
        </authorList>
    </citation>
    <scope>NUCLEOTIDE SEQUENCE</scope>
    <source>
        <strain evidence="1">JB14</strain>
    </source>
</reference>
<accession>A0A6A4GIS2</accession>
<name>A0A6A4GIS2_9AGAR</name>
<dbReference type="Proteomes" id="UP000799118">
    <property type="component" value="Unassembled WGS sequence"/>
</dbReference>
<keyword evidence="2" id="KW-1185">Reference proteome</keyword>
<sequence length="113" mass="12995">MFMLLPNPRGARALRAAKVQPCYVDFCRLLEVLRKGSEDPKGERRWFRFKEEPDTARLDFPDSEAQKSRTDSTAERVFSPLLFRVVQSVHYGRRDTTALPGMIKLEEGSLYGS</sequence>
<evidence type="ECO:0000313" key="1">
    <source>
        <dbReference type="EMBL" id="KAE9385388.1"/>
    </source>
</evidence>
<proteinExistence type="predicted"/>
<evidence type="ECO:0000313" key="2">
    <source>
        <dbReference type="Proteomes" id="UP000799118"/>
    </source>
</evidence>
<dbReference type="AlphaFoldDB" id="A0A6A4GIS2"/>